<keyword evidence="1" id="KW-0732">Signal</keyword>
<accession>A0A1M6TGA4</accession>
<dbReference type="EMBL" id="FRAM01000003">
    <property type="protein sequence ID" value="SHK55808.1"/>
    <property type="molecule type" value="Genomic_DNA"/>
</dbReference>
<dbReference type="OrthoDB" id="9969965at2"/>
<reference evidence="3" key="1">
    <citation type="submission" date="2016-11" db="EMBL/GenBank/DDBJ databases">
        <authorList>
            <person name="Varghese N."/>
            <person name="Submissions S."/>
        </authorList>
    </citation>
    <scope>NUCLEOTIDE SEQUENCE [LARGE SCALE GENOMIC DNA]</scope>
    <source>
        <strain evidence="3">DSM 18016</strain>
    </source>
</reference>
<sequence>MKNNVKKNRFLLVVILFISMFCVTVKAQSHTRSAPNCILHDAYLKETSKTKNSVSCVDCYCKVCGDKKQKEKEAKRKAEELANQKKNAVPQKNTTVKTPSKAKNEEAILVAPKSKVEKTTVVKLSADDQKIIDIAKTLGEREKLIVGYCSEKERSYWSIVFPVIKNTGKIILTKFKDDTEIILKDNFEIKSKFQYTSFFGGFADNKGYSENKGFQVTGFFIIEFQNMSVENSWNDLVDIHGNCVFDNPDIQHIRYKEDDKIFLLKKKGQDQFTEEYNPVTKKTTPIL</sequence>
<protein>
    <submittedName>
        <fullName evidence="2">Uncharacterized protein</fullName>
    </submittedName>
</protein>
<dbReference type="Proteomes" id="UP000184498">
    <property type="component" value="Unassembled WGS sequence"/>
</dbReference>
<evidence type="ECO:0000256" key="1">
    <source>
        <dbReference type="SAM" id="SignalP"/>
    </source>
</evidence>
<organism evidence="2 3">
    <name type="scientific">Epilithonimonas mollis</name>
    <dbReference type="NCBI Taxonomy" id="216903"/>
    <lineage>
        <taxon>Bacteria</taxon>
        <taxon>Pseudomonadati</taxon>
        <taxon>Bacteroidota</taxon>
        <taxon>Flavobacteriia</taxon>
        <taxon>Flavobacteriales</taxon>
        <taxon>Weeksellaceae</taxon>
        <taxon>Chryseobacterium group</taxon>
        <taxon>Epilithonimonas</taxon>
    </lineage>
</organism>
<feature type="signal peptide" evidence="1">
    <location>
        <begin position="1"/>
        <end position="27"/>
    </location>
</feature>
<dbReference type="STRING" id="216903.SAMN05444371_2848"/>
<gene>
    <name evidence="2" type="ORF">SAMN05444371_2848</name>
</gene>
<dbReference type="RefSeq" id="WP_072999202.1">
    <property type="nucleotide sequence ID" value="NZ_FRAM01000003.1"/>
</dbReference>
<name>A0A1M6TGA4_9FLAO</name>
<evidence type="ECO:0000313" key="2">
    <source>
        <dbReference type="EMBL" id="SHK55808.1"/>
    </source>
</evidence>
<feature type="chain" id="PRO_5012341820" evidence="1">
    <location>
        <begin position="28"/>
        <end position="287"/>
    </location>
</feature>
<proteinExistence type="predicted"/>
<evidence type="ECO:0000313" key="3">
    <source>
        <dbReference type="Proteomes" id="UP000184498"/>
    </source>
</evidence>
<dbReference type="AlphaFoldDB" id="A0A1M6TGA4"/>
<keyword evidence="3" id="KW-1185">Reference proteome</keyword>